<protein>
    <submittedName>
        <fullName evidence="1">Uncharacterized protein</fullName>
    </submittedName>
</protein>
<proteinExistence type="predicted"/>
<reference evidence="2" key="1">
    <citation type="submission" date="2016-04" db="EMBL/GenBank/DDBJ databases">
        <authorList>
            <person name="Chen L."/>
            <person name="Zhuang W."/>
            <person name="Wang G."/>
        </authorList>
    </citation>
    <scope>NUCLEOTIDE SEQUENCE [LARGE SCALE GENOMIC DNA]</scope>
    <source>
        <strain evidence="2">17621</strain>
    </source>
</reference>
<dbReference type="EMBL" id="LVXG01000010">
    <property type="protein sequence ID" value="OQP51830.1"/>
    <property type="molecule type" value="Genomic_DNA"/>
</dbReference>
<evidence type="ECO:0000313" key="2">
    <source>
        <dbReference type="Proteomes" id="UP000192610"/>
    </source>
</evidence>
<organism evidence="1 2">
    <name type="scientific">Niastella yeongjuensis</name>
    <dbReference type="NCBI Taxonomy" id="354355"/>
    <lineage>
        <taxon>Bacteria</taxon>
        <taxon>Pseudomonadati</taxon>
        <taxon>Bacteroidota</taxon>
        <taxon>Chitinophagia</taxon>
        <taxon>Chitinophagales</taxon>
        <taxon>Chitinophagaceae</taxon>
        <taxon>Niastella</taxon>
    </lineage>
</organism>
<comment type="caution">
    <text evidence="1">The sequence shown here is derived from an EMBL/GenBank/DDBJ whole genome shotgun (WGS) entry which is preliminary data.</text>
</comment>
<keyword evidence="2" id="KW-1185">Reference proteome</keyword>
<accession>A0A1V9F0G0</accession>
<evidence type="ECO:0000313" key="1">
    <source>
        <dbReference type="EMBL" id="OQP51830.1"/>
    </source>
</evidence>
<name>A0A1V9F0G0_9BACT</name>
<dbReference type="Proteomes" id="UP000192610">
    <property type="component" value="Unassembled WGS sequence"/>
</dbReference>
<dbReference type="AlphaFoldDB" id="A0A1V9F0G0"/>
<sequence>MLAFWFFIPDFQFTVKGLQKTNVNKKLLLAAPKYSFYFVPKGIRLFYLLAFIHQIQADTAMWDRRVDFPDNF</sequence>
<gene>
    <name evidence="1" type="ORF">A4H97_26875</name>
</gene>